<reference evidence="1 2" key="1">
    <citation type="submission" date="2018-05" db="EMBL/GenBank/DDBJ databases">
        <title>Genomic Encyclopedia of Type Strains, Phase IV (KMG-V): Genome sequencing to study the core and pangenomes of soil and plant-associated prokaryotes.</title>
        <authorList>
            <person name="Whitman W."/>
        </authorList>
    </citation>
    <scope>NUCLEOTIDE SEQUENCE [LARGE SCALE GENOMIC DNA]</scope>
    <source>
        <strain evidence="1 2">PNA 200-10</strain>
    </source>
</reference>
<comment type="caution">
    <text evidence="1">The sequence shown here is derived from an EMBL/GenBank/DDBJ whole genome shotgun (WGS) entry which is preliminary data.</text>
</comment>
<sequence length="113" mass="13040">MTNHADISAREVVRDRWGHWTHPFYYSPPGDGEFAPPGAFNDWLKTHSLQSATSWMENEVEDWQMARYWKTGDCSDWVPASPPGEGWFTGCIHDTDDGPVCVWLRPRTERADE</sequence>
<dbReference type="Proteomes" id="UP000245981">
    <property type="component" value="Unassembled WGS sequence"/>
</dbReference>
<accession>A0A2V2BHM9</accession>
<name>A0A2V2BHM9_9GAMM</name>
<gene>
    <name evidence="1" type="ORF">C7431_11179</name>
</gene>
<evidence type="ECO:0000313" key="2">
    <source>
        <dbReference type="Proteomes" id="UP000245981"/>
    </source>
</evidence>
<protein>
    <submittedName>
        <fullName evidence="1">Uncharacterized protein</fullName>
    </submittedName>
</protein>
<dbReference type="AlphaFoldDB" id="A0A2V2BHM9"/>
<organism evidence="1 2">
    <name type="scientific">Pantoea allii</name>
    <dbReference type="NCBI Taxonomy" id="574096"/>
    <lineage>
        <taxon>Bacteria</taxon>
        <taxon>Pseudomonadati</taxon>
        <taxon>Pseudomonadota</taxon>
        <taxon>Gammaproteobacteria</taxon>
        <taxon>Enterobacterales</taxon>
        <taxon>Erwiniaceae</taxon>
        <taxon>Pantoea</taxon>
    </lineage>
</organism>
<dbReference type="OrthoDB" id="6684064at2"/>
<proteinExistence type="predicted"/>
<evidence type="ECO:0000313" key="1">
    <source>
        <dbReference type="EMBL" id="PWK94342.1"/>
    </source>
</evidence>
<dbReference type="EMBL" id="QGHF01000011">
    <property type="protein sequence ID" value="PWK94342.1"/>
    <property type="molecule type" value="Genomic_DNA"/>
</dbReference>
<dbReference type="RefSeq" id="WP_109718137.1">
    <property type="nucleotide sequence ID" value="NZ_QGHF01000011.1"/>
</dbReference>